<dbReference type="GO" id="GO:0005886">
    <property type="term" value="C:plasma membrane"/>
    <property type="evidence" value="ECO:0007669"/>
    <property type="project" value="TreeGrafter"/>
</dbReference>
<keyword evidence="2" id="KW-0418">Kinase</keyword>
<dbReference type="InterPro" id="IPR011009">
    <property type="entry name" value="Kinase-like_dom_sf"/>
</dbReference>
<evidence type="ECO:0000313" key="3">
    <source>
        <dbReference type="Proteomes" id="UP000245207"/>
    </source>
</evidence>
<sequence length="600" mass="68398">MSFMKEFDHLKIPMKDIVSATNNFDRANVIGGGGFGRVYKGDLSLPEGQMITGDEMILVYEYASRGSLDRYLGDTSLAWIQRLKICVGAAQSDVYSFGVVMFEILCGRLCFEYRNGKLSEILVPKWRKCYVEKSLDDILLLGLKEQMDIGSYNSFSAIAFRCVNKDREERPMMAEIVKELEFALKQQEVLENLGKKVDIEELKRIADLAAPPISYGAPSQILLLLLKGLFVDNGDTWISINMNGEVTKVVSATKCFFGDNLVTMKEKRRGFARVEVNTQFLSPHVTYTIYVVFNHSVQCECPCYIPFEYKLEEEAHYSTSCIAYVKPNGWLMTKLYQFTSYKGQENFTIEFMPRDNISFEDEFGFEGIEFQPLEYESCKKQEEKLKVVGNLDLETTDFTELIKLSKDVILEWTTKEELYFLLRKGFLIDKEKWLSISKNMKKRLILPASTFLKDEEWTSNSIPCSDSRFNVVTKAPNSYSFMIDIKADLQLLTPPSTYSCHLLYKLSDNDKYSSFEGPIVIGIIDGTRSHVIPLSICLNTNCRTPIIGVKDDTKSSMSLNTCKMKGHPKLRKDGWMEVQFAEVVICTTGATKEASTFRVS</sequence>
<dbReference type="Gene3D" id="1.10.510.10">
    <property type="entry name" value="Transferase(Phosphotransferase) domain 1"/>
    <property type="match status" value="2"/>
</dbReference>
<keyword evidence="3" id="KW-1185">Reference proteome</keyword>
<dbReference type="PROSITE" id="PS50011">
    <property type="entry name" value="PROTEIN_KINASE_DOM"/>
    <property type="match status" value="1"/>
</dbReference>
<reference evidence="2 3" key="1">
    <citation type="journal article" date="2018" name="Mol. Plant">
        <title>The genome of Artemisia annua provides insight into the evolution of Asteraceae family and artemisinin biosynthesis.</title>
        <authorList>
            <person name="Shen Q."/>
            <person name="Zhang L."/>
            <person name="Liao Z."/>
            <person name="Wang S."/>
            <person name="Yan T."/>
            <person name="Shi P."/>
            <person name="Liu M."/>
            <person name="Fu X."/>
            <person name="Pan Q."/>
            <person name="Wang Y."/>
            <person name="Lv Z."/>
            <person name="Lu X."/>
            <person name="Zhang F."/>
            <person name="Jiang W."/>
            <person name="Ma Y."/>
            <person name="Chen M."/>
            <person name="Hao X."/>
            <person name="Li L."/>
            <person name="Tang Y."/>
            <person name="Lv G."/>
            <person name="Zhou Y."/>
            <person name="Sun X."/>
            <person name="Brodelius P.E."/>
            <person name="Rose J.K.C."/>
            <person name="Tang K."/>
        </authorList>
    </citation>
    <scope>NUCLEOTIDE SEQUENCE [LARGE SCALE GENOMIC DNA]</scope>
    <source>
        <strain evidence="3">cv. Huhao1</strain>
        <tissue evidence="2">Leaf</tissue>
    </source>
</reference>
<dbReference type="OrthoDB" id="1713207at2759"/>
<dbReference type="Pfam" id="PF14299">
    <property type="entry name" value="PP2"/>
    <property type="match status" value="1"/>
</dbReference>
<dbReference type="GO" id="GO:0004714">
    <property type="term" value="F:transmembrane receptor protein tyrosine kinase activity"/>
    <property type="evidence" value="ECO:0007669"/>
    <property type="project" value="InterPro"/>
</dbReference>
<dbReference type="InterPro" id="IPR045272">
    <property type="entry name" value="ANXUR1/2-like"/>
</dbReference>
<dbReference type="PANTHER" id="PTHR27003">
    <property type="entry name" value="OS07G0166700 PROTEIN"/>
    <property type="match status" value="1"/>
</dbReference>
<gene>
    <name evidence="2" type="ORF">CTI12_AA211240</name>
</gene>
<dbReference type="Proteomes" id="UP000245207">
    <property type="component" value="Unassembled WGS sequence"/>
</dbReference>
<name>A0A2U1NZB1_ARTAN</name>
<dbReference type="EMBL" id="PKPP01001934">
    <property type="protein sequence ID" value="PWA78849.1"/>
    <property type="molecule type" value="Genomic_DNA"/>
</dbReference>
<dbReference type="InterPro" id="IPR000719">
    <property type="entry name" value="Prot_kinase_dom"/>
</dbReference>
<comment type="caution">
    <text evidence="2">The sequence shown here is derived from an EMBL/GenBank/DDBJ whole genome shotgun (WGS) entry which is preliminary data.</text>
</comment>
<dbReference type="GO" id="GO:0005524">
    <property type="term" value="F:ATP binding"/>
    <property type="evidence" value="ECO:0007669"/>
    <property type="project" value="InterPro"/>
</dbReference>
<dbReference type="Gene3D" id="3.30.200.20">
    <property type="entry name" value="Phosphorylase Kinase, domain 1"/>
    <property type="match status" value="1"/>
</dbReference>
<dbReference type="InterPro" id="IPR025886">
    <property type="entry name" value="PP2-like"/>
</dbReference>
<dbReference type="PANTHER" id="PTHR27003:SF380">
    <property type="entry name" value="MITOGEN-ACTIVATED PROTEIN (MAP) KINASE KINASE KINASE STE11, CRYPTOCOCCUS-RELATED"/>
    <property type="match status" value="1"/>
</dbReference>
<accession>A0A2U1NZB1</accession>
<feature type="domain" description="Protein kinase" evidence="1">
    <location>
        <begin position="1"/>
        <end position="183"/>
    </location>
</feature>
<proteinExistence type="predicted"/>
<dbReference type="STRING" id="35608.A0A2U1NZB1"/>
<evidence type="ECO:0000313" key="2">
    <source>
        <dbReference type="EMBL" id="PWA78849.1"/>
    </source>
</evidence>
<evidence type="ECO:0000259" key="1">
    <source>
        <dbReference type="PROSITE" id="PS50011"/>
    </source>
</evidence>
<organism evidence="2 3">
    <name type="scientific">Artemisia annua</name>
    <name type="common">Sweet wormwood</name>
    <dbReference type="NCBI Taxonomy" id="35608"/>
    <lineage>
        <taxon>Eukaryota</taxon>
        <taxon>Viridiplantae</taxon>
        <taxon>Streptophyta</taxon>
        <taxon>Embryophyta</taxon>
        <taxon>Tracheophyta</taxon>
        <taxon>Spermatophyta</taxon>
        <taxon>Magnoliopsida</taxon>
        <taxon>eudicotyledons</taxon>
        <taxon>Gunneridae</taxon>
        <taxon>Pentapetalae</taxon>
        <taxon>asterids</taxon>
        <taxon>campanulids</taxon>
        <taxon>Asterales</taxon>
        <taxon>Asteraceae</taxon>
        <taxon>Asteroideae</taxon>
        <taxon>Anthemideae</taxon>
        <taxon>Artemisiinae</taxon>
        <taxon>Artemisia</taxon>
    </lineage>
</organism>
<protein>
    <submittedName>
        <fullName evidence="2">Protein kinase-like domain, Phloem protein 2-like protein</fullName>
    </submittedName>
</protein>
<dbReference type="GO" id="GO:0009506">
    <property type="term" value="C:plasmodesma"/>
    <property type="evidence" value="ECO:0007669"/>
    <property type="project" value="TreeGrafter"/>
</dbReference>
<dbReference type="AlphaFoldDB" id="A0A2U1NZB1"/>
<keyword evidence="2" id="KW-0808">Transferase</keyword>
<dbReference type="SUPFAM" id="SSF56112">
    <property type="entry name" value="Protein kinase-like (PK-like)"/>
    <property type="match status" value="1"/>
</dbReference>